<accession>A0A1Y1UIK5</accession>
<proteinExistence type="predicted"/>
<reference evidence="2 3" key="1">
    <citation type="submission" date="2017-03" db="EMBL/GenBank/DDBJ databases">
        <title>Widespread Adenine N6-methylation of Active Genes in Fungi.</title>
        <authorList>
            <consortium name="DOE Joint Genome Institute"/>
            <person name="Mondo S.J."/>
            <person name="Dannebaum R.O."/>
            <person name="Kuo R.C."/>
            <person name="Louie K.B."/>
            <person name="Bewick A.J."/>
            <person name="Labutti K."/>
            <person name="Haridas S."/>
            <person name="Kuo A."/>
            <person name="Salamov A."/>
            <person name="Ahrendt S.R."/>
            <person name="Lau R."/>
            <person name="Bowen B.P."/>
            <person name="Lipzen A."/>
            <person name="Sullivan W."/>
            <person name="Andreopoulos W.B."/>
            <person name="Clum A."/>
            <person name="Lindquist E."/>
            <person name="Daum C."/>
            <person name="Northen T.R."/>
            <person name="Ramamoorthy G."/>
            <person name="Schmitz R.J."/>
            <person name="Gryganskyi A."/>
            <person name="Culley D."/>
            <person name="Magnuson J."/>
            <person name="James T.Y."/>
            <person name="O'Malley M.A."/>
            <person name="Stajich J.E."/>
            <person name="Spatafora J.W."/>
            <person name="Visel A."/>
            <person name="Grigoriev I.V."/>
        </authorList>
    </citation>
    <scope>NUCLEOTIDE SEQUENCE [LARGE SCALE GENOMIC DNA]</scope>
    <source>
        <strain evidence="2 3">NRRL Y-17943</strain>
    </source>
</reference>
<feature type="compositionally biased region" description="Low complexity" evidence="1">
    <location>
        <begin position="24"/>
        <end position="37"/>
    </location>
</feature>
<dbReference type="RefSeq" id="XP_021871819.1">
    <property type="nucleotide sequence ID" value="XM_022019092.1"/>
</dbReference>
<evidence type="ECO:0000256" key="1">
    <source>
        <dbReference type="SAM" id="MobiDB-lite"/>
    </source>
</evidence>
<feature type="compositionally biased region" description="Low complexity" evidence="1">
    <location>
        <begin position="45"/>
        <end position="59"/>
    </location>
</feature>
<sequence length="687" mass="75593">MGNCTSSVEEDGSPSPYTQDPRKQPQWFQQQQMQNQQAPPPPFPAQTQTFQTQPAFQAQGRPQGVPPASNNPYTNPSAWSEKEPIQDQGSGEAIAGNAPIARKTGEVLVISYDIGTTASGCAYMYRDSSGEIGFGPEVVDQWPGQTATSLGKTPSILFYDQGGHCRPEWGAECLAPKWTPGRLSSLGIHKTEWFKLHVDPASGPTLRNGPEYQLPPRVSVYQVYTDYMTRLHSAAIARLKSRRGADLFDRLSAEGRVQYILTIPAAWQKPSIVGELRRCALRAGLITTEDSTALDFCAEPEASALECVGTFLASTFNAAKQLVLTSNDIFTVVDAGGGTVDLTSYQVLTPNPYLTLKEIDIHSTRCLYEGGTFVDASFELFLRDKLCREYPAIYQERHVARGVKEFASSIKIQFGSRGHSSTFLTLSDEDEYDQGCIELHWHEIEQCFKPQVDKIVSAVRGQVTSHLGQSKVIFCSGGFGSNDYLRDRLASEFPGIQVLQPGDKSAGSKAVCLGATRYGIFRSVKSRTCSSWYGVQTFRDYKSSDQNLDGALAHTGVGKRGQKILNRVFSPMLSPGESIEDDEWRSAPFTMHLADNASAVRKGYLVFFQSDRFAKPTFTDEIGSTQLCRVDVFIPPHVAGKPIIAANGDRFRSYDIIVWLSLGRADLRTRVSVDNVESGGGTVSWQQ</sequence>
<dbReference type="InParanoid" id="A0A1Y1UIK5"/>
<feature type="compositionally biased region" description="Polar residues" evidence="1">
    <location>
        <begin position="68"/>
        <end position="78"/>
    </location>
</feature>
<dbReference type="PANTHER" id="PTHR14187:SF5">
    <property type="entry name" value="HEAT SHOCK 70 KDA PROTEIN 12A"/>
    <property type="match status" value="1"/>
</dbReference>
<dbReference type="GeneID" id="33560901"/>
<feature type="region of interest" description="Disordered" evidence="1">
    <location>
        <begin position="1"/>
        <end position="92"/>
    </location>
</feature>
<dbReference type="PANTHER" id="PTHR14187">
    <property type="entry name" value="ALPHA KINASE/ELONGATION FACTOR 2 KINASE"/>
    <property type="match status" value="1"/>
</dbReference>
<dbReference type="Gene3D" id="3.30.420.40">
    <property type="match status" value="1"/>
</dbReference>
<dbReference type="SUPFAM" id="SSF53067">
    <property type="entry name" value="Actin-like ATPase domain"/>
    <property type="match status" value="1"/>
</dbReference>
<protein>
    <recommendedName>
        <fullName evidence="4">Actin-like ATPase domain-containing protein</fullName>
    </recommendedName>
</protein>
<name>A0A1Y1UIK5_9TREE</name>
<evidence type="ECO:0000313" key="3">
    <source>
        <dbReference type="Proteomes" id="UP000193218"/>
    </source>
</evidence>
<dbReference type="STRING" id="4999.A0A1Y1UIK5"/>
<keyword evidence="3" id="KW-1185">Reference proteome</keyword>
<dbReference type="EMBL" id="NBSH01000005">
    <property type="protein sequence ID" value="ORX37832.1"/>
    <property type="molecule type" value="Genomic_DNA"/>
</dbReference>
<dbReference type="Proteomes" id="UP000193218">
    <property type="component" value="Unassembled WGS sequence"/>
</dbReference>
<dbReference type="InterPro" id="IPR043129">
    <property type="entry name" value="ATPase_NBD"/>
</dbReference>
<gene>
    <name evidence="2" type="ORF">BD324DRAFT_680710</name>
</gene>
<evidence type="ECO:0000313" key="2">
    <source>
        <dbReference type="EMBL" id="ORX37832.1"/>
    </source>
</evidence>
<comment type="caution">
    <text evidence="2">The sequence shown here is derived from an EMBL/GenBank/DDBJ whole genome shotgun (WGS) entry which is preliminary data.</text>
</comment>
<dbReference type="AlphaFoldDB" id="A0A1Y1UIK5"/>
<dbReference type="OrthoDB" id="2592178at2759"/>
<dbReference type="CDD" id="cd10170">
    <property type="entry name" value="ASKHA_NBD_HSP70"/>
    <property type="match status" value="1"/>
</dbReference>
<organism evidence="2 3">
    <name type="scientific">Kockovaella imperatae</name>
    <dbReference type="NCBI Taxonomy" id="4999"/>
    <lineage>
        <taxon>Eukaryota</taxon>
        <taxon>Fungi</taxon>
        <taxon>Dikarya</taxon>
        <taxon>Basidiomycota</taxon>
        <taxon>Agaricomycotina</taxon>
        <taxon>Tremellomycetes</taxon>
        <taxon>Tremellales</taxon>
        <taxon>Cuniculitremaceae</taxon>
        <taxon>Kockovaella</taxon>
    </lineage>
</organism>
<evidence type="ECO:0008006" key="4">
    <source>
        <dbReference type="Google" id="ProtNLM"/>
    </source>
</evidence>